<accession>A0A067SWG8</accession>
<keyword evidence="1" id="KW-1133">Transmembrane helix</keyword>
<name>A0A067SWG8_GALM3</name>
<keyword evidence="1" id="KW-0812">Transmembrane</keyword>
<gene>
    <name evidence="2" type="ORF">GALMADRAFT_250309</name>
</gene>
<evidence type="ECO:0000313" key="3">
    <source>
        <dbReference type="Proteomes" id="UP000027222"/>
    </source>
</evidence>
<feature type="transmembrane region" description="Helical" evidence="1">
    <location>
        <begin position="15"/>
        <end position="35"/>
    </location>
</feature>
<dbReference type="HOGENOM" id="CLU_2333735_0_0_1"/>
<sequence length="98" mass="10858">MTTLALSGTTVKCIILPWLSVPPCFFSSITINLFFHRRLSEAWLVGVDLNNTLNPSQNDMSPPNSDAITATSSEWWTCRFNATAESSVISSTFDYHLA</sequence>
<protein>
    <submittedName>
        <fullName evidence="2">Uncharacterized protein</fullName>
    </submittedName>
</protein>
<evidence type="ECO:0000256" key="1">
    <source>
        <dbReference type="SAM" id="Phobius"/>
    </source>
</evidence>
<proteinExistence type="predicted"/>
<evidence type="ECO:0000313" key="2">
    <source>
        <dbReference type="EMBL" id="KDR74392.1"/>
    </source>
</evidence>
<dbReference type="Proteomes" id="UP000027222">
    <property type="component" value="Unassembled WGS sequence"/>
</dbReference>
<dbReference type="EMBL" id="KL142383">
    <property type="protein sequence ID" value="KDR74392.1"/>
    <property type="molecule type" value="Genomic_DNA"/>
</dbReference>
<dbReference type="AlphaFoldDB" id="A0A067SWG8"/>
<keyword evidence="3" id="KW-1185">Reference proteome</keyword>
<reference evidence="3" key="1">
    <citation type="journal article" date="2014" name="Proc. Natl. Acad. Sci. U.S.A.">
        <title>Extensive sampling of basidiomycete genomes demonstrates inadequacy of the white-rot/brown-rot paradigm for wood decay fungi.</title>
        <authorList>
            <person name="Riley R."/>
            <person name="Salamov A.A."/>
            <person name="Brown D.W."/>
            <person name="Nagy L.G."/>
            <person name="Floudas D."/>
            <person name="Held B.W."/>
            <person name="Levasseur A."/>
            <person name="Lombard V."/>
            <person name="Morin E."/>
            <person name="Otillar R."/>
            <person name="Lindquist E.A."/>
            <person name="Sun H."/>
            <person name="LaButti K.M."/>
            <person name="Schmutz J."/>
            <person name="Jabbour D."/>
            <person name="Luo H."/>
            <person name="Baker S.E."/>
            <person name="Pisabarro A.G."/>
            <person name="Walton J.D."/>
            <person name="Blanchette R.A."/>
            <person name="Henrissat B."/>
            <person name="Martin F."/>
            <person name="Cullen D."/>
            <person name="Hibbett D.S."/>
            <person name="Grigoriev I.V."/>
        </authorList>
    </citation>
    <scope>NUCLEOTIDE SEQUENCE [LARGE SCALE GENOMIC DNA]</scope>
    <source>
        <strain evidence="3">CBS 339.88</strain>
    </source>
</reference>
<organism evidence="2 3">
    <name type="scientific">Galerina marginata (strain CBS 339.88)</name>
    <dbReference type="NCBI Taxonomy" id="685588"/>
    <lineage>
        <taxon>Eukaryota</taxon>
        <taxon>Fungi</taxon>
        <taxon>Dikarya</taxon>
        <taxon>Basidiomycota</taxon>
        <taxon>Agaricomycotina</taxon>
        <taxon>Agaricomycetes</taxon>
        <taxon>Agaricomycetidae</taxon>
        <taxon>Agaricales</taxon>
        <taxon>Agaricineae</taxon>
        <taxon>Strophariaceae</taxon>
        <taxon>Galerina</taxon>
    </lineage>
</organism>
<keyword evidence="1" id="KW-0472">Membrane</keyword>